<keyword evidence="2" id="KW-1185">Reference proteome</keyword>
<dbReference type="EMBL" id="CP060634">
    <property type="protein sequence ID" value="QNM04841.1"/>
    <property type="molecule type" value="Genomic_DNA"/>
</dbReference>
<dbReference type="InterPro" id="IPR047708">
    <property type="entry name" value="CD1871A-like"/>
</dbReference>
<gene>
    <name evidence="1" type="ORF">H9Q78_10320</name>
</gene>
<organism evidence="1 2">
    <name type="scientific">Qiania dongpingensis</name>
    <dbReference type="NCBI Taxonomy" id="2763669"/>
    <lineage>
        <taxon>Bacteria</taxon>
        <taxon>Bacillati</taxon>
        <taxon>Bacillota</taxon>
        <taxon>Clostridia</taxon>
        <taxon>Lachnospirales</taxon>
        <taxon>Lachnospiraceae</taxon>
        <taxon>Qiania</taxon>
    </lineage>
</organism>
<dbReference type="RefSeq" id="WP_249301555.1">
    <property type="nucleotide sequence ID" value="NZ_CP060634.1"/>
</dbReference>
<dbReference type="KEGG" id="qdo:H9Q78_10320"/>
<dbReference type="AlphaFoldDB" id="A0A7G9G209"/>
<dbReference type="Proteomes" id="UP000515823">
    <property type="component" value="Chromosome"/>
</dbReference>
<proteinExistence type="predicted"/>
<evidence type="ECO:0000313" key="2">
    <source>
        <dbReference type="Proteomes" id="UP000515823"/>
    </source>
</evidence>
<name>A0A7G9G209_9FIRM</name>
<sequence>MKDKKVIWIRRALIAAALGFLIFGISRGEAGTVLKKAVNICLECIGIG</sequence>
<evidence type="ECO:0008006" key="3">
    <source>
        <dbReference type="Google" id="ProtNLM"/>
    </source>
</evidence>
<evidence type="ECO:0000313" key="1">
    <source>
        <dbReference type="EMBL" id="QNM04841.1"/>
    </source>
</evidence>
<protein>
    <recommendedName>
        <fullName evidence="3">Thioredoxin</fullName>
    </recommendedName>
</protein>
<dbReference type="NCBIfam" id="NF040920">
    <property type="entry name" value="CD1871A_fam"/>
    <property type="match status" value="1"/>
</dbReference>
<reference evidence="1 2" key="1">
    <citation type="submission" date="2020-08" db="EMBL/GenBank/DDBJ databases">
        <authorList>
            <person name="Liu C."/>
            <person name="Sun Q."/>
        </authorList>
    </citation>
    <scope>NUCLEOTIDE SEQUENCE [LARGE SCALE GENOMIC DNA]</scope>
    <source>
        <strain evidence="1 2">NSJ-38</strain>
    </source>
</reference>
<accession>A0A7G9G209</accession>